<dbReference type="EMBL" id="SEOQ01000156">
    <property type="protein sequence ID" value="TFY68666.1"/>
    <property type="molecule type" value="Genomic_DNA"/>
</dbReference>
<protein>
    <recommendedName>
        <fullName evidence="5">GST N-terminal domain-containing protein</fullName>
    </recommendedName>
</protein>
<dbReference type="OrthoDB" id="202840at2759"/>
<dbReference type="PANTHER" id="PTHR43968:SF6">
    <property type="entry name" value="GLUTATHIONE S-TRANSFERASE OMEGA"/>
    <property type="match status" value="1"/>
</dbReference>
<organism evidence="3 4">
    <name type="scientific">Dentipellis fragilis</name>
    <dbReference type="NCBI Taxonomy" id="205917"/>
    <lineage>
        <taxon>Eukaryota</taxon>
        <taxon>Fungi</taxon>
        <taxon>Dikarya</taxon>
        <taxon>Basidiomycota</taxon>
        <taxon>Agaricomycotina</taxon>
        <taxon>Agaricomycetes</taxon>
        <taxon>Russulales</taxon>
        <taxon>Hericiaceae</taxon>
        <taxon>Dentipellis</taxon>
    </lineage>
</organism>
<dbReference type="InterPro" id="IPR040079">
    <property type="entry name" value="Glutathione_S-Trfase"/>
</dbReference>
<dbReference type="Gene3D" id="1.20.1050.10">
    <property type="match status" value="1"/>
</dbReference>
<dbReference type="CDD" id="cd00570">
    <property type="entry name" value="GST_N_family"/>
    <property type="match status" value="1"/>
</dbReference>
<keyword evidence="4" id="KW-1185">Reference proteome</keyword>
<feature type="domain" description="GST C-terminal" evidence="2">
    <location>
        <begin position="274"/>
        <end position="435"/>
    </location>
</feature>
<reference evidence="3 4" key="1">
    <citation type="submission" date="2019-02" db="EMBL/GenBank/DDBJ databases">
        <title>Genome sequencing of the rare red list fungi Dentipellis fragilis.</title>
        <authorList>
            <person name="Buettner E."/>
            <person name="Kellner H."/>
        </authorList>
    </citation>
    <scope>NUCLEOTIDE SEQUENCE [LARGE SCALE GENOMIC DNA]</scope>
    <source>
        <strain evidence="3 4">DSM 105465</strain>
    </source>
</reference>
<evidence type="ECO:0000259" key="1">
    <source>
        <dbReference type="PROSITE" id="PS50404"/>
    </source>
</evidence>
<accession>A0A4Y9Z1G5</accession>
<dbReference type="SUPFAM" id="SSF47616">
    <property type="entry name" value="GST C-terminal domain-like"/>
    <property type="match status" value="1"/>
</dbReference>
<evidence type="ECO:0008006" key="5">
    <source>
        <dbReference type="Google" id="ProtNLM"/>
    </source>
</evidence>
<dbReference type="InterPro" id="IPR036249">
    <property type="entry name" value="Thioredoxin-like_sf"/>
</dbReference>
<comment type="caution">
    <text evidence="3">The sequence shown here is derived from an EMBL/GenBank/DDBJ whole genome shotgun (WGS) entry which is preliminary data.</text>
</comment>
<dbReference type="STRING" id="205917.A0A4Y9Z1G5"/>
<dbReference type="SUPFAM" id="SSF52833">
    <property type="entry name" value="Thioredoxin-like"/>
    <property type="match status" value="1"/>
</dbReference>
<dbReference type="SFLD" id="SFLDG00358">
    <property type="entry name" value="Main_(cytGST)"/>
    <property type="match status" value="1"/>
</dbReference>
<dbReference type="SFLD" id="SFLDS00019">
    <property type="entry name" value="Glutathione_Transferase_(cytos"/>
    <property type="match status" value="1"/>
</dbReference>
<dbReference type="Pfam" id="PF13410">
    <property type="entry name" value="GST_C_2"/>
    <property type="match status" value="1"/>
</dbReference>
<name>A0A4Y9Z1G5_9AGAM</name>
<dbReference type="InterPro" id="IPR010987">
    <property type="entry name" value="Glutathione-S-Trfase_C-like"/>
</dbReference>
<evidence type="ECO:0000313" key="3">
    <source>
        <dbReference type="EMBL" id="TFY68666.1"/>
    </source>
</evidence>
<sequence>MTLDSARNVHASSALELGEPFCLGNKSTDATSRTYEREDIISCQIVPLPTWPQLRQAPNLPKQIEIPSPNELFYQRNHLDDTSYTVGVKSFWKPRDVCTRTPRLLGHELLTNPADPIPQDFWYPPRSLGQLFHSDIMAVANSTFMAIRSTRGWVCLTLWATGQATTTRENIAILVHGFPRTHFVHDAGQYSSLLDYPSNVLTSPLATHRAALFLNACCDQAEIVFEEAGVQPRKYFIDLQNKPEWYLTKVNPAGKVPAIAYGGPKVSPENPSPESVKLAESLVLLEFAVDLYPNSGLSPKEPVDRARARLFIDRTSTVFTSLYAFMLRGGAVEALVDSLRNLQTLLPPGGGWALGSDFTFADAAVAPFIGRIEVYLRNDLGKYPVGQGPKLYRQLFEDAEFARLQQYWKDISARPSFKATYDEVSVPRSSCDPPLIGATQAVLVAHATAHLSRDAK</sequence>
<dbReference type="InterPro" id="IPR050983">
    <property type="entry name" value="GST_Omega/HSP26"/>
</dbReference>
<dbReference type="PROSITE" id="PS50405">
    <property type="entry name" value="GST_CTER"/>
    <property type="match status" value="1"/>
</dbReference>
<evidence type="ECO:0000313" key="4">
    <source>
        <dbReference type="Proteomes" id="UP000298327"/>
    </source>
</evidence>
<feature type="domain" description="GST N-terminal" evidence="1">
    <location>
        <begin position="205"/>
        <end position="296"/>
    </location>
</feature>
<dbReference type="Proteomes" id="UP000298327">
    <property type="component" value="Unassembled WGS sequence"/>
</dbReference>
<proteinExistence type="predicted"/>
<dbReference type="PANTHER" id="PTHR43968">
    <property type="match status" value="1"/>
</dbReference>
<dbReference type="InterPro" id="IPR036282">
    <property type="entry name" value="Glutathione-S-Trfase_C_sf"/>
</dbReference>
<gene>
    <name evidence="3" type="ORF">EVG20_g3469</name>
</gene>
<dbReference type="PROSITE" id="PS50404">
    <property type="entry name" value="GST_NTER"/>
    <property type="match status" value="1"/>
</dbReference>
<dbReference type="InterPro" id="IPR004045">
    <property type="entry name" value="Glutathione_S-Trfase_N"/>
</dbReference>
<dbReference type="AlphaFoldDB" id="A0A4Y9Z1G5"/>
<dbReference type="Gene3D" id="3.40.30.10">
    <property type="entry name" value="Glutaredoxin"/>
    <property type="match status" value="1"/>
</dbReference>
<dbReference type="GO" id="GO:0005737">
    <property type="term" value="C:cytoplasm"/>
    <property type="evidence" value="ECO:0007669"/>
    <property type="project" value="TreeGrafter"/>
</dbReference>
<evidence type="ECO:0000259" key="2">
    <source>
        <dbReference type="PROSITE" id="PS50405"/>
    </source>
</evidence>